<dbReference type="Proteomes" id="UP001153636">
    <property type="component" value="Chromosome 11"/>
</dbReference>
<keyword evidence="2" id="KW-1185">Reference proteome</keyword>
<dbReference type="OrthoDB" id="10025891at2759"/>
<dbReference type="Gene3D" id="3.30.420.10">
    <property type="entry name" value="Ribonuclease H-like superfamily/Ribonuclease H"/>
    <property type="match status" value="1"/>
</dbReference>
<evidence type="ECO:0000313" key="1">
    <source>
        <dbReference type="EMBL" id="CAH1101146.1"/>
    </source>
</evidence>
<dbReference type="GO" id="GO:0003676">
    <property type="term" value="F:nucleic acid binding"/>
    <property type="evidence" value="ECO:0007669"/>
    <property type="project" value="InterPro"/>
</dbReference>
<sequence>MSQWKIKGNYGFNTDNVQNAPDNVKFKGKHKFEKKILAWRAISNNGVSQAYVGRVRSEAINADIYIGRCLTKLRNFIDTHHRNDQIIFWPDLASPHYARRTTDWLAANGINFVPKVDKPSNVPQARPVEDCWSIVSRKVYVGGWEAQLRRRIDQKIREVDIATVQRLMEHVRTILPAM</sequence>
<proteinExistence type="predicted"/>
<evidence type="ECO:0000313" key="2">
    <source>
        <dbReference type="Proteomes" id="UP001153636"/>
    </source>
</evidence>
<name>A0A9P0CGV1_9CUCU</name>
<evidence type="ECO:0008006" key="3">
    <source>
        <dbReference type="Google" id="ProtNLM"/>
    </source>
</evidence>
<protein>
    <recommendedName>
        <fullName evidence="3">Tc1-like transposase DDE domain-containing protein</fullName>
    </recommendedName>
</protein>
<gene>
    <name evidence="1" type="ORF">PSYICH_LOCUS2929</name>
</gene>
<dbReference type="AlphaFoldDB" id="A0A9P0CGV1"/>
<accession>A0A9P0CGV1</accession>
<reference evidence="1" key="1">
    <citation type="submission" date="2022-01" db="EMBL/GenBank/DDBJ databases">
        <authorList>
            <person name="King R."/>
        </authorList>
    </citation>
    <scope>NUCLEOTIDE SEQUENCE</scope>
</reference>
<dbReference type="InterPro" id="IPR036397">
    <property type="entry name" value="RNaseH_sf"/>
</dbReference>
<organism evidence="1 2">
    <name type="scientific">Psylliodes chrysocephalus</name>
    <dbReference type="NCBI Taxonomy" id="3402493"/>
    <lineage>
        <taxon>Eukaryota</taxon>
        <taxon>Metazoa</taxon>
        <taxon>Ecdysozoa</taxon>
        <taxon>Arthropoda</taxon>
        <taxon>Hexapoda</taxon>
        <taxon>Insecta</taxon>
        <taxon>Pterygota</taxon>
        <taxon>Neoptera</taxon>
        <taxon>Endopterygota</taxon>
        <taxon>Coleoptera</taxon>
        <taxon>Polyphaga</taxon>
        <taxon>Cucujiformia</taxon>
        <taxon>Chrysomeloidea</taxon>
        <taxon>Chrysomelidae</taxon>
        <taxon>Galerucinae</taxon>
        <taxon>Alticini</taxon>
        <taxon>Psylliodes</taxon>
    </lineage>
</organism>
<dbReference type="EMBL" id="OV651823">
    <property type="protein sequence ID" value="CAH1101146.1"/>
    <property type="molecule type" value="Genomic_DNA"/>
</dbReference>